<evidence type="ECO:0000313" key="3">
    <source>
        <dbReference type="EMBL" id="HFC46741.1"/>
    </source>
</evidence>
<dbReference type="PROSITE" id="PS00893">
    <property type="entry name" value="NUDIX_BOX"/>
    <property type="match status" value="1"/>
</dbReference>
<proteinExistence type="predicted"/>
<dbReference type="PANTHER" id="PTHR43736">
    <property type="entry name" value="ADP-RIBOSE PYROPHOSPHATASE"/>
    <property type="match status" value="1"/>
</dbReference>
<dbReference type="Proteomes" id="UP000885797">
    <property type="component" value="Unassembled WGS sequence"/>
</dbReference>
<dbReference type="PROSITE" id="PS51462">
    <property type="entry name" value="NUDIX"/>
    <property type="match status" value="1"/>
</dbReference>
<evidence type="ECO:0000256" key="1">
    <source>
        <dbReference type="ARBA" id="ARBA00022801"/>
    </source>
</evidence>
<protein>
    <submittedName>
        <fullName evidence="3">NUDIX domain-containing protein</fullName>
    </submittedName>
</protein>
<dbReference type="PANTHER" id="PTHR43736:SF1">
    <property type="entry name" value="DIHYDRONEOPTERIN TRIPHOSPHATE DIPHOSPHATASE"/>
    <property type="match status" value="1"/>
</dbReference>
<gene>
    <name evidence="3" type="ORF">ENJ63_02540</name>
</gene>
<dbReference type="Pfam" id="PF00293">
    <property type="entry name" value="NUDIX"/>
    <property type="match status" value="1"/>
</dbReference>
<dbReference type="AlphaFoldDB" id="A0A7V2SVV4"/>
<dbReference type="CDD" id="cd04673">
    <property type="entry name" value="NUDIX_ADPRase"/>
    <property type="match status" value="1"/>
</dbReference>
<feature type="domain" description="Nudix hydrolase" evidence="2">
    <location>
        <begin position="13"/>
        <end position="144"/>
    </location>
</feature>
<evidence type="ECO:0000259" key="2">
    <source>
        <dbReference type="PROSITE" id="PS51462"/>
    </source>
</evidence>
<sequence>MRSSATLHKYPDFPRVAVSAIVWNGQKVLLVKRKNPPAKDTWAPPGGSVRLGETCFDAARRETLEETHLMVEPMRTITHVDAIYRDPSSAIRYHYVILYIEARLLGGDLLPGDDALDAGWFSEEELSKMDVEAETLKILTQMVHG</sequence>
<dbReference type="InterPro" id="IPR020084">
    <property type="entry name" value="NUDIX_hydrolase_CS"/>
</dbReference>
<organism evidence="3">
    <name type="scientific">Dissulfuribacter thermophilus</name>
    <dbReference type="NCBI Taxonomy" id="1156395"/>
    <lineage>
        <taxon>Bacteria</taxon>
        <taxon>Pseudomonadati</taxon>
        <taxon>Thermodesulfobacteriota</taxon>
        <taxon>Dissulfuribacteria</taxon>
        <taxon>Dissulfuribacterales</taxon>
        <taxon>Dissulfuribacteraceae</taxon>
        <taxon>Dissulfuribacter</taxon>
    </lineage>
</organism>
<name>A0A7V2SVV4_9BACT</name>
<dbReference type="InterPro" id="IPR015797">
    <property type="entry name" value="NUDIX_hydrolase-like_dom_sf"/>
</dbReference>
<accession>A0A7V2SVV4</accession>
<dbReference type="SUPFAM" id="SSF55811">
    <property type="entry name" value="Nudix"/>
    <property type="match status" value="1"/>
</dbReference>
<dbReference type="Gene3D" id="3.90.79.10">
    <property type="entry name" value="Nucleoside Triphosphate Pyrophosphohydrolase"/>
    <property type="match status" value="1"/>
</dbReference>
<reference evidence="3" key="1">
    <citation type="journal article" date="2020" name="mSystems">
        <title>Genome- and Community-Level Interaction Insights into Carbon Utilization and Element Cycling Functions of Hydrothermarchaeota in Hydrothermal Sediment.</title>
        <authorList>
            <person name="Zhou Z."/>
            <person name="Liu Y."/>
            <person name="Xu W."/>
            <person name="Pan J."/>
            <person name="Luo Z.H."/>
            <person name="Li M."/>
        </authorList>
    </citation>
    <scope>NUCLEOTIDE SEQUENCE [LARGE SCALE GENOMIC DNA]</scope>
    <source>
        <strain evidence="3">HyVt-503</strain>
    </source>
</reference>
<dbReference type="GO" id="GO:0016787">
    <property type="term" value="F:hydrolase activity"/>
    <property type="evidence" value="ECO:0007669"/>
    <property type="project" value="UniProtKB-KW"/>
</dbReference>
<comment type="caution">
    <text evidence="3">The sequence shown here is derived from an EMBL/GenBank/DDBJ whole genome shotgun (WGS) entry which is preliminary data.</text>
</comment>
<dbReference type="InterPro" id="IPR000086">
    <property type="entry name" value="NUDIX_hydrolase_dom"/>
</dbReference>
<dbReference type="EMBL" id="DRND01000209">
    <property type="protein sequence ID" value="HFC46741.1"/>
    <property type="molecule type" value="Genomic_DNA"/>
</dbReference>
<keyword evidence="1" id="KW-0378">Hydrolase</keyword>